<dbReference type="Proteomes" id="UP000887579">
    <property type="component" value="Unplaced"/>
</dbReference>
<evidence type="ECO:0000313" key="2">
    <source>
        <dbReference type="WBParaSite" id="ES5_v2.g18754.t1"/>
    </source>
</evidence>
<name>A0AC34FPP2_9BILA</name>
<sequence>MPNPINKKIFLVVHDDRGIANAKTFKAEMEAKTAKHKKIKQEIFESESPEQKPSSSSFKFENLQFCETEGASQALTEYSNAKNRFEKECQKWHSLIVATSKRMFKANSGPLGAVRIIPEYDKSDAVSIANYFVLVEKLCDEYFDCNAVHTISPCSEYSHSTDISASRALSEPRDISARTKIDWSGRFFITSFAFKRIWCRIVGLYMDWTSHIPELRELTIADQIRLVIDRCVPCIDILLGYRKIVRKANNFYREILAQQIKTQLNTSSMDQILNRMGDVMKFLSVIETAKNLEDDGFSVMTLFNIADMQGELPYEIHIRKGFNS</sequence>
<organism evidence="1 2">
    <name type="scientific">Panagrolaimus sp. ES5</name>
    <dbReference type="NCBI Taxonomy" id="591445"/>
    <lineage>
        <taxon>Eukaryota</taxon>
        <taxon>Metazoa</taxon>
        <taxon>Ecdysozoa</taxon>
        <taxon>Nematoda</taxon>
        <taxon>Chromadorea</taxon>
        <taxon>Rhabditida</taxon>
        <taxon>Tylenchina</taxon>
        <taxon>Panagrolaimomorpha</taxon>
        <taxon>Panagrolaimoidea</taxon>
        <taxon>Panagrolaimidae</taxon>
        <taxon>Panagrolaimus</taxon>
    </lineage>
</organism>
<proteinExistence type="predicted"/>
<reference evidence="2" key="1">
    <citation type="submission" date="2022-11" db="UniProtKB">
        <authorList>
            <consortium name="WormBaseParasite"/>
        </authorList>
    </citation>
    <scope>IDENTIFICATION</scope>
</reference>
<protein>
    <submittedName>
        <fullName evidence="2">Uncharacterized protein</fullName>
    </submittedName>
</protein>
<dbReference type="WBParaSite" id="ES5_v2.g18754.t1">
    <property type="protein sequence ID" value="ES5_v2.g18754.t1"/>
    <property type="gene ID" value="ES5_v2.g18754"/>
</dbReference>
<evidence type="ECO:0000313" key="1">
    <source>
        <dbReference type="Proteomes" id="UP000887579"/>
    </source>
</evidence>
<accession>A0AC34FPP2</accession>